<dbReference type="SUPFAM" id="SSF54534">
    <property type="entry name" value="FKBP-like"/>
    <property type="match status" value="1"/>
</dbReference>
<feature type="domain" description="PpiC" evidence="15">
    <location>
        <begin position="265"/>
        <end position="356"/>
    </location>
</feature>
<keyword evidence="14 16" id="KW-0413">Isomerase</keyword>
<dbReference type="Pfam" id="PF13624">
    <property type="entry name" value="SurA_N_3"/>
    <property type="match status" value="1"/>
</dbReference>
<dbReference type="PANTHER" id="PTHR47529:SF1">
    <property type="entry name" value="PERIPLASMIC CHAPERONE PPID"/>
    <property type="match status" value="1"/>
</dbReference>
<evidence type="ECO:0000256" key="4">
    <source>
        <dbReference type="ARBA" id="ARBA00022519"/>
    </source>
</evidence>
<keyword evidence="6" id="KW-1133">Transmembrane helix</keyword>
<proteinExistence type="inferred from homology"/>
<dbReference type="Gene3D" id="1.10.4030.10">
    <property type="entry name" value="Porin chaperone SurA, peptide-binding domain"/>
    <property type="match status" value="1"/>
</dbReference>
<reference evidence="16 17" key="1">
    <citation type="submission" date="2020-08" db="EMBL/GenBank/DDBJ databases">
        <title>Genomic Encyclopedia of Type Strains, Phase IV (KMG-IV): sequencing the most valuable type-strain genomes for metagenomic binning, comparative biology and taxonomic classification.</title>
        <authorList>
            <person name="Goeker M."/>
        </authorList>
    </citation>
    <scope>NUCLEOTIDE SEQUENCE [LARGE SCALE GENOMIC DNA]</scope>
    <source>
        <strain evidence="16 17">DSM 17328</strain>
    </source>
</reference>
<dbReference type="InterPro" id="IPR052029">
    <property type="entry name" value="PpiD_chaperone"/>
</dbReference>
<organism evidence="16 17">
    <name type="scientific">Sphingosinicella soli</name>
    <dbReference type="NCBI Taxonomy" id="333708"/>
    <lineage>
        <taxon>Bacteria</taxon>
        <taxon>Pseudomonadati</taxon>
        <taxon>Pseudomonadota</taxon>
        <taxon>Alphaproteobacteria</taxon>
        <taxon>Sphingomonadales</taxon>
        <taxon>Sphingosinicellaceae</taxon>
        <taxon>Sphingosinicella</taxon>
    </lineage>
</organism>
<dbReference type="Pfam" id="PF13145">
    <property type="entry name" value="Rotamase_2"/>
    <property type="match status" value="1"/>
</dbReference>
<evidence type="ECO:0000256" key="9">
    <source>
        <dbReference type="ARBA" id="ARBA00030642"/>
    </source>
</evidence>
<protein>
    <recommendedName>
        <fullName evidence="2">Parvulin-like PPIase</fullName>
    </recommendedName>
    <alternativeName>
        <fullName evidence="9">Peptidyl-prolyl cis-trans isomerase plp</fullName>
    </alternativeName>
    <alternativeName>
        <fullName evidence="12">Periplasmic chaperone PpiD</fullName>
    </alternativeName>
    <alternativeName>
        <fullName evidence="13">Periplasmic folding chaperone</fullName>
    </alternativeName>
    <alternativeName>
        <fullName evidence="10">Rotamase plp</fullName>
    </alternativeName>
</protein>
<gene>
    <name evidence="16" type="ORF">GGQ98_000076</name>
</gene>
<evidence type="ECO:0000256" key="8">
    <source>
        <dbReference type="ARBA" id="ARBA00023186"/>
    </source>
</evidence>
<keyword evidence="3" id="KW-1003">Cell membrane</keyword>
<dbReference type="EMBL" id="JACHNZ010000001">
    <property type="protein sequence ID" value="MBB4630475.1"/>
    <property type="molecule type" value="Genomic_DNA"/>
</dbReference>
<evidence type="ECO:0000256" key="3">
    <source>
        <dbReference type="ARBA" id="ARBA00022475"/>
    </source>
</evidence>
<dbReference type="InterPro" id="IPR000297">
    <property type="entry name" value="PPIase_PpiC"/>
</dbReference>
<dbReference type="Proteomes" id="UP000566324">
    <property type="component" value="Unassembled WGS sequence"/>
</dbReference>
<comment type="subcellular location">
    <subcellularLocation>
        <location evidence="1">Cell inner membrane</location>
        <topology evidence="1">Single-pass type II membrane protein</topology>
        <orientation evidence="1">Periplasmic side</orientation>
    </subcellularLocation>
</comment>
<keyword evidence="17" id="KW-1185">Reference proteome</keyword>
<keyword evidence="4" id="KW-0997">Cell inner membrane</keyword>
<dbReference type="InterPro" id="IPR046357">
    <property type="entry name" value="PPIase_dom_sf"/>
</dbReference>
<dbReference type="SUPFAM" id="SSF109998">
    <property type="entry name" value="Triger factor/SurA peptide-binding domain-like"/>
    <property type="match status" value="1"/>
</dbReference>
<dbReference type="PROSITE" id="PS50198">
    <property type="entry name" value="PPIC_PPIASE_2"/>
    <property type="match status" value="1"/>
</dbReference>
<evidence type="ECO:0000313" key="16">
    <source>
        <dbReference type="EMBL" id="MBB4630475.1"/>
    </source>
</evidence>
<dbReference type="AlphaFoldDB" id="A0A7W7AY12"/>
<evidence type="ECO:0000256" key="1">
    <source>
        <dbReference type="ARBA" id="ARBA00004382"/>
    </source>
</evidence>
<keyword evidence="8" id="KW-0143">Chaperone</keyword>
<evidence type="ECO:0000256" key="2">
    <source>
        <dbReference type="ARBA" id="ARBA00018370"/>
    </source>
</evidence>
<evidence type="ECO:0000313" key="17">
    <source>
        <dbReference type="Proteomes" id="UP000566324"/>
    </source>
</evidence>
<evidence type="ECO:0000256" key="10">
    <source>
        <dbReference type="ARBA" id="ARBA00031484"/>
    </source>
</evidence>
<name>A0A7W7AY12_9SPHN</name>
<keyword evidence="5" id="KW-0812">Transmembrane</keyword>
<comment type="similarity">
    <text evidence="11">Belongs to the PpiD chaperone family.</text>
</comment>
<dbReference type="PANTHER" id="PTHR47529">
    <property type="entry name" value="PEPTIDYL-PROLYL CIS-TRANS ISOMERASE D"/>
    <property type="match status" value="1"/>
</dbReference>
<dbReference type="RefSeq" id="WP_184063419.1">
    <property type="nucleotide sequence ID" value="NZ_JACHNZ010000001.1"/>
</dbReference>
<evidence type="ECO:0000256" key="5">
    <source>
        <dbReference type="ARBA" id="ARBA00022692"/>
    </source>
</evidence>
<dbReference type="InterPro" id="IPR027304">
    <property type="entry name" value="Trigger_fact/SurA_dom_sf"/>
</dbReference>
<dbReference type="GO" id="GO:0003755">
    <property type="term" value="F:peptidyl-prolyl cis-trans isomerase activity"/>
    <property type="evidence" value="ECO:0007669"/>
    <property type="project" value="UniProtKB-KW"/>
</dbReference>
<evidence type="ECO:0000256" key="7">
    <source>
        <dbReference type="ARBA" id="ARBA00023136"/>
    </source>
</evidence>
<keyword evidence="7" id="KW-0472">Membrane</keyword>
<sequence>MISLIRKALSSWIVLALLGLVLVAFVVTGIGDPFGGGPAATTVATVAKDDISDTQVSSQFDRQLATIRQEQPGITAAQATRGGMLDGVLERLIGSQALTSMGEKLGLGPSKRQIDAEIASIAAFRGPDGRFSEDTFRQAISSQGLTEDMVRREIGGDVVRRQLLGLVDSIPMTPRKLAEPFTALQLEQRTLSIGAIPAQSFPAPTLSDADIDAFYKKNIANYTVPQRRRIIYALIDSAEIAKTVMVTDAALADYYKRNAVQFAASETRTLRQVVVQDKAQADTIARRVAAGEDFAAVAKDVAGFSETDMDLGTISKSALADQTASTVADAVFKAASGTVTSPVQSEFGWHVVRVDAVVAKPAQTLAEVADSIRPAVEAELAQNAVADVIEKADDALADGSSVAEVAKDLGLAVVRVPPVTSEGLMLGESGLQLDQRVRPLIERAFATEESDDPTVEDISDTLHALMDVEEVVPPTPVPLAEIKPQVTAALTFERQMDAAKVVADKIVAGIREGKSLAALLAENKLPPVQSFTARRIEIAARQEPVPPPIGLGFALAKGDARALAQPRNAAWFVVHVADVKPGNLAEAPAFLDQMRSQMQTAATNEYAQNFVAAIMADVGVKRNPKALDRLKQRYLGNADQPE</sequence>
<evidence type="ECO:0000256" key="11">
    <source>
        <dbReference type="ARBA" id="ARBA00038408"/>
    </source>
</evidence>
<evidence type="ECO:0000256" key="12">
    <source>
        <dbReference type="ARBA" id="ARBA00040743"/>
    </source>
</evidence>
<comment type="caution">
    <text evidence="16">The sequence shown here is derived from an EMBL/GenBank/DDBJ whole genome shotgun (WGS) entry which is preliminary data.</text>
</comment>
<dbReference type="Gene3D" id="3.10.50.40">
    <property type="match status" value="1"/>
</dbReference>
<evidence type="ECO:0000256" key="13">
    <source>
        <dbReference type="ARBA" id="ARBA00042775"/>
    </source>
</evidence>
<evidence type="ECO:0000256" key="14">
    <source>
        <dbReference type="PROSITE-ProRule" id="PRU00278"/>
    </source>
</evidence>
<evidence type="ECO:0000256" key="6">
    <source>
        <dbReference type="ARBA" id="ARBA00022989"/>
    </source>
</evidence>
<evidence type="ECO:0000259" key="15">
    <source>
        <dbReference type="PROSITE" id="PS50198"/>
    </source>
</evidence>
<accession>A0A7W7AY12</accession>
<dbReference type="GO" id="GO:0005886">
    <property type="term" value="C:plasma membrane"/>
    <property type="evidence" value="ECO:0007669"/>
    <property type="project" value="UniProtKB-SubCell"/>
</dbReference>
<keyword evidence="14" id="KW-0697">Rotamase</keyword>